<reference evidence="4" key="2">
    <citation type="submission" date="2025-08" db="UniProtKB">
        <authorList>
            <consortium name="Ensembl"/>
        </authorList>
    </citation>
    <scope>IDENTIFICATION</scope>
</reference>
<reference evidence="4" key="3">
    <citation type="submission" date="2025-09" db="UniProtKB">
        <authorList>
            <consortium name="Ensembl"/>
        </authorList>
    </citation>
    <scope>IDENTIFICATION</scope>
</reference>
<accession>A0AAY5K944</accession>
<evidence type="ECO:0008006" key="6">
    <source>
        <dbReference type="Google" id="ProtNLM"/>
    </source>
</evidence>
<evidence type="ECO:0000259" key="3">
    <source>
        <dbReference type="Pfam" id="PF20468"/>
    </source>
</evidence>
<proteinExistence type="predicted"/>
<sequence length="950" mass="105166">MSSLPILQAVDMTRRMLEQVTDFGDFTKGTDLNEYLKQTHSNNSNVSYKNSLSDVRLSPDGRHIHVILRKPKVGLMTFDKYQRLPQSHKHLDLGLTRTVPIVDILYFNNSNRDGGNVLLTVIFENGKAEFWRFFDLKGGWHFLHTADLCNSPRAKVISVSANQNYIFWCEERPPSESSSPVNVTHNFRYCICKRTYEVEETAVSLGGVKIALHNNPRYNVISSGEIVYLLPDWRDKSTVALSKFFLTWSPQHDSFRVSNTCKGTLRKGLPSTKESDFKRLVTDCIGYLSALNPPDIYGYSPNGCGGLLMLLNTGWVTLLQKDGMLRQMYKLADNCLANSSAHNSLNLYQDTLALTIGRTLYLIDTTCGVELEKISLKREGLLYVNGTERGSPHLLSETGLFVVMLREGDPRGRNSDTKQKAPSLIMGESISPAALLVEAVFEEACKYYQQRSLSSTRLTVEKLKKGGMFQAPISLANIVRDYLQSGAPRGVELTQGGAGEVQEMLLGSLEAELKGMVSLEEVKRGLVEGKDREVGEVCESLVQQEVGRLLSLPELDRDSLLYLNSIFSLFPGQAWRATQGTLQLRRNREGSLSSKAPPEVWKTVLSPVQIPTVPANLPYTNSNGQSNHKPFLSSNSHSPAANSNLAVFELLCHSVFLFQPSWLSPFLELSQQQQTSAGLGMGLGLGGSPWSYSGGRGSAENGESLPLYKRALSALPPPGPDPKQNPDYEHIQDLEVDLLLVSGRPNAVLQALRILMGRQQWEKVTKVAHRFCRQSPLLNKEIFKALLCEVAQHRDLDPYLDLLWTLCPEDVTVTAILNMVLKSIPTSSSSSPFSSSLSASSPSFTSPSANCQSSQLTIGLLKPLLIKVLQRDTRPNQRYADILQSPSFPPPTPPRQVKGPPRVTTEPSIGSDQQHNDNVIGNTLAILDQCDSSIHRTVLGDRVTEPANLI</sequence>
<keyword evidence="5" id="KW-1185">Reference proteome</keyword>
<dbReference type="AlphaFoldDB" id="A0AAY5K944"/>
<organism evidence="4 5">
    <name type="scientific">Esox lucius</name>
    <name type="common">Northern pike</name>
    <dbReference type="NCBI Taxonomy" id="8010"/>
    <lineage>
        <taxon>Eukaryota</taxon>
        <taxon>Metazoa</taxon>
        <taxon>Chordata</taxon>
        <taxon>Craniata</taxon>
        <taxon>Vertebrata</taxon>
        <taxon>Euteleostomi</taxon>
        <taxon>Actinopterygii</taxon>
        <taxon>Neopterygii</taxon>
        <taxon>Teleostei</taxon>
        <taxon>Protacanthopterygii</taxon>
        <taxon>Esociformes</taxon>
        <taxon>Esocidae</taxon>
        <taxon>Esox</taxon>
    </lineage>
</organism>
<gene>
    <name evidence="4" type="primary">HPS6</name>
</gene>
<feature type="domain" description="BLOC-2 complex member HPS6 C-terminal" evidence="3">
    <location>
        <begin position="438"/>
        <end position="895"/>
    </location>
</feature>
<dbReference type="GO" id="GO:0072657">
    <property type="term" value="P:protein localization to membrane"/>
    <property type="evidence" value="ECO:0007669"/>
    <property type="project" value="TreeGrafter"/>
</dbReference>
<dbReference type="InterPro" id="IPR017218">
    <property type="entry name" value="BLOC-2_complex_Hps6_subunit"/>
</dbReference>
<name>A0AAY5K944_ESOLU</name>
<protein>
    <recommendedName>
        <fullName evidence="6">HPS6 biogenesis of lysosomal organelles complex 2 subunit 3</fullName>
    </recommendedName>
</protein>
<dbReference type="Proteomes" id="UP000265140">
    <property type="component" value="Chromosome 6"/>
</dbReference>
<dbReference type="InterPro" id="IPR046822">
    <property type="entry name" value="HPS6_C"/>
</dbReference>
<feature type="domain" description="BLOC-2 complex member HPS6 N-terminal" evidence="2">
    <location>
        <begin position="14"/>
        <end position="403"/>
    </location>
</feature>
<evidence type="ECO:0000313" key="4">
    <source>
        <dbReference type="Ensembl" id="ENSELUP00000084775.1"/>
    </source>
</evidence>
<dbReference type="Pfam" id="PF15702">
    <property type="entry name" value="HPS6"/>
    <property type="match status" value="1"/>
</dbReference>
<dbReference type="GO" id="GO:0031084">
    <property type="term" value="C:BLOC-2 complex"/>
    <property type="evidence" value="ECO:0007669"/>
    <property type="project" value="TreeGrafter"/>
</dbReference>
<dbReference type="KEGG" id="els:105009712"/>
<evidence type="ECO:0000259" key="2">
    <source>
        <dbReference type="Pfam" id="PF15702"/>
    </source>
</evidence>
<dbReference type="GO" id="GO:0032418">
    <property type="term" value="P:lysosome localization"/>
    <property type="evidence" value="ECO:0007669"/>
    <property type="project" value="TreeGrafter"/>
</dbReference>
<dbReference type="InterPro" id="IPR046823">
    <property type="entry name" value="HPS6_N"/>
</dbReference>
<reference evidence="4 5" key="1">
    <citation type="submission" date="2020-02" db="EMBL/GenBank/DDBJ databases">
        <title>Esox lucius (northern pike) genome, fEsoLuc1, primary haplotype.</title>
        <authorList>
            <person name="Myers G."/>
            <person name="Karagic N."/>
            <person name="Meyer A."/>
            <person name="Pippel M."/>
            <person name="Reichard M."/>
            <person name="Winkler S."/>
            <person name="Tracey A."/>
            <person name="Sims Y."/>
            <person name="Howe K."/>
            <person name="Rhie A."/>
            <person name="Formenti G."/>
            <person name="Durbin R."/>
            <person name="Fedrigo O."/>
            <person name="Jarvis E.D."/>
        </authorList>
    </citation>
    <scope>NUCLEOTIDE SEQUENCE [LARGE SCALE GENOMIC DNA]</scope>
</reference>
<dbReference type="GeneTree" id="ENSGT00390000001546"/>
<dbReference type="Pfam" id="PF20468">
    <property type="entry name" value="HPS6_C"/>
    <property type="match status" value="1"/>
</dbReference>
<evidence type="ECO:0000313" key="5">
    <source>
        <dbReference type="Proteomes" id="UP000265140"/>
    </source>
</evidence>
<feature type="region of interest" description="Disordered" evidence="1">
    <location>
        <begin position="880"/>
        <end position="916"/>
    </location>
</feature>
<dbReference type="PANTHER" id="PTHR14696:SF2">
    <property type="entry name" value="BLOC-2 COMPLEX MEMBER HPS6"/>
    <property type="match status" value="1"/>
</dbReference>
<feature type="compositionally biased region" description="Polar residues" evidence="1">
    <location>
        <begin position="905"/>
        <end position="916"/>
    </location>
</feature>
<evidence type="ECO:0000256" key="1">
    <source>
        <dbReference type="SAM" id="MobiDB-lite"/>
    </source>
</evidence>
<dbReference type="GO" id="GO:0005765">
    <property type="term" value="C:lysosomal membrane"/>
    <property type="evidence" value="ECO:0007669"/>
    <property type="project" value="TreeGrafter"/>
</dbReference>
<dbReference type="GeneID" id="105009712"/>
<dbReference type="PANTHER" id="PTHR14696">
    <property type="entry name" value="HERMANSKY-PUDLAK SYNDROME 6 PROTEIN"/>
    <property type="match status" value="1"/>
</dbReference>
<dbReference type="Ensembl" id="ENSELUT00000093779.1">
    <property type="protein sequence ID" value="ENSELUP00000084775.1"/>
    <property type="gene ID" value="ENSELUG00000021462.3"/>
</dbReference>